<organism evidence="1 2">
    <name type="scientific">Triparma retinervis</name>
    <dbReference type="NCBI Taxonomy" id="2557542"/>
    <lineage>
        <taxon>Eukaryota</taxon>
        <taxon>Sar</taxon>
        <taxon>Stramenopiles</taxon>
        <taxon>Ochrophyta</taxon>
        <taxon>Bolidophyceae</taxon>
        <taxon>Parmales</taxon>
        <taxon>Triparmaceae</taxon>
        <taxon>Triparma</taxon>
    </lineage>
</organism>
<keyword evidence="2" id="KW-1185">Reference proteome</keyword>
<proteinExistence type="predicted"/>
<dbReference type="Proteomes" id="UP001165082">
    <property type="component" value="Unassembled WGS sequence"/>
</dbReference>
<dbReference type="OrthoDB" id="193008at2759"/>
<name>A0A9W7F7P5_9STRA</name>
<gene>
    <name evidence="1" type="ORF">TrRE_jg6798</name>
</gene>
<protein>
    <submittedName>
        <fullName evidence="1">Uncharacterized protein</fullName>
    </submittedName>
</protein>
<reference evidence="1" key="1">
    <citation type="submission" date="2022-07" db="EMBL/GenBank/DDBJ databases">
        <title>Genome analysis of Parmales, a sister group of diatoms, reveals the evolutionary specialization of diatoms from phago-mixotrophs to photoautotrophs.</title>
        <authorList>
            <person name="Ban H."/>
            <person name="Sato S."/>
            <person name="Yoshikawa S."/>
            <person name="Kazumasa Y."/>
            <person name="Nakamura Y."/>
            <person name="Ichinomiya M."/>
            <person name="Saitoh K."/>
            <person name="Sato N."/>
            <person name="Blanc-Mathieu R."/>
            <person name="Endo H."/>
            <person name="Kuwata A."/>
            <person name="Ogata H."/>
        </authorList>
    </citation>
    <scope>NUCLEOTIDE SEQUENCE</scope>
</reference>
<evidence type="ECO:0000313" key="1">
    <source>
        <dbReference type="EMBL" id="GMI06384.1"/>
    </source>
</evidence>
<comment type="caution">
    <text evidence="1">The sequence shown here is derived from an EMBL/GenBank/DDBJ whole genome shotgun (WGS) entry which is preliminary data.</text>
</comment>
<dbReference type="AlphaFoldDB" id="A0A9W7F7P5"/>
<dbReference type="EMBL" id="BRXZ01000159">
    <property type="protein sequence ID" value="GMI06384.1"/>
    <property type="molecule type" value="Genomic_DNA"/>
</dbReference>
<evidence type="ECO:0000313" key="2">
    <source>
        <dbReference type="Proteomes" id="UP001165082"/>
    </source>
</evidence>
<accession>A0A9W7F7P5</accession>
<sequence length="104" mass="12159">MLHHISSEEKDDIIYTLQLENGRLNTKMTDLQALVNSELVSMSEAAQLSCDESYDKMLEYKELAVKMERDLKECERRLYLAHERERIYRGIVVPDDVDPPQGEK</sequence>